<dbReference type="AlphaFoldDB" id="A0A9P9YCA2"/>
<proteinExistence type="predicted"/>
<sequence length="40" mass="4724">MSLWVSHFFNLESAANRSSLSRFSMDIQRIVFMLNERSDT</sequence>
<comment type="caution">
    <text evidence="1">The sequence shown here is derived from an EMBL/GenBank/DDBJ whole genome shotgun (WGS) entry which is preliminary data.</text>
</comment>
<accession>A0A9P9YCA2</accession>
<reference evidence="1" key="1">
    <citation type="journal article" date="2023" name="Genome Biol. Evol.">
        <title>Long-read-based Genome Assembly of Drosophila gunungcola Reveals Fewer Chemosensory Genes in Flower-breeding Species.</title>
        <authorList>
            <person name="Negi A."/>
            <person name="Liao B.Y."/>
            <person name="Yeh S.D."/>
        </authorList>
    </citation>
    <scope>NUCLEOTIDE SEQUENCE</scope>
    <source>
        <strain evidence="1">Sukarami</strain>
    </source>
</reference>
<dbReference type="EMBL" id="JAMKOV010000092">
    <property type="protein sequence ID" value="KAI8033908.1"/>
    <property type="molecule type" value="Genomic_DNA"/>
</dbReference>
<protein>
    <submittedName>
        <fullName evidence="1">Uncharacterized protein</fullName>
    </submittedName>
</protein>
<evidence type="ECO:0000313" key="2">
    <source>
        <dbReference type="Proteomes" id="UP001059596"/>
    </source>
</evidence>
<organism evidence="1 2">
    <name type="scientific">Drosophila gunungcola</name>
    <name type="common">fruit fly</name>
    <dbReference type="NCBI Taxonomy" id="103775"/>
    <lineage>
        <taxon>Eukaryota</taxon>
        <taxon>Metazoa</taxon>
        <taxon>Ecdysozoa</taxon>
        <taxon>Arthropoda</taxon>
        <taxon>Hexapoda</taxon>
        <taxon>Insecta</taxon>
        <taxon>Pterygota</taxon>
        <taxon>Neoptera</taxon>
        <taxon>Endopterygota</taxon>
        <taxon>Diptera</taxon>
        <taxon>Brachycera</taxon>
        <taxon>Muscomorpha</taxon>
        <taxon>Ephydroidea</taxon>
        <taxon>Drosophilidae</taxon>
        <taxon>Drosophila</taxon>
        <taxon>Sophophora</taxon>
    </lineage>
</organism>
<evidence type="ECO:0000313" key="1">
    <source>
        <dbReference type="EMBL" id="KAI8033908.1"/>
    </source>
</evidence>
<keyword evidence="2" id="KW-1185">Reference proteome</keyword>
<dbReference type="Proteomes" id="UP001059596">
    <property type="component" value="Unassembled WGS sequence"/>
</dbReference>
<name>A0A9P9YCA2_9MUSC</name>
<gene>
    <name evidence="1" type="ORF">M5D96_013363</name>
</gene>